<reference evidence="7" key="1">
    <citation type="journal article" date="2019" name="Int. J. Syst. Evol. Microbiol.">
        <title>The Global Catalogue of Microorganisms (GCM) 10K type strain sequencing project: providing services to taxonomists for standard genome sequencing and annotation.</title>
        <authorList>
            <consortium name="The Broad Institute Genomics Platform"/>
            <consortium name="The Broad Institute Genome Sequencing Center for Infectious Disease"/>
            <person name="Wu L."/>
            <person name="Ma J."/>
        </authorList>
    </citation>
    <scope>NUCLEOTIDE SEQUENCE [LARGE SCALE GENOMIC DNA]</scope>
    <source>
        <strain evidence="7">CGMCC 1.18575</strain>
    </source>
</reference>
<dbReference type="InterPro" id="IPR015883">
    <property type="entry name" value="Glyco_hydro_20_cat"/>
</dbReference>
<dbReference type="InterPro" id="IPR000421">
    <property type="entry name" value="FA58C"/>
</dbReference>
<feature type="domain" description="F5/8 type C" evidence="5">
    <location>
        <begin position="677"/>
        <end position="789"/>
    </location>
</feature>
<keyword evidence="2" id="KW-0378">Hydrolase</keyword>
<dbReference type="PANTHER" id="PTHR43678:SF1">
    <property type="entry name" value="BETA-N-ACETYLHEXOSAMINIDASE"/>
    <property type="match status" value="1"/>
</dbReference>
<feature type="domain" description="F5/8 type C" evidence="5">
    <location>
        <begin position="800"/>
        <end position="943"/>
    </location>
</feature>
<dbReference type="SUPFAM" id="SSF49785">
    <property type="entry name" value="Galactose-binding domain-like"/>
    <property type="match status" value="3"/>
</dbReference>
<dbReference type="InterPro" id="IPR008979">
    <property type="entry name" value="Galactose-bd-like_sf"/>
</dbReference>
<evidence type="ECO:0000256" key="1">
    <source>
        <dbReference type="ARBA" id="ARBA00006285"/>
    </source>
</evidence>
<evidence type="ECO:0000256" key="3">
    <source>
        <dbReference type="ARBA" id="ARBA00023295"/>
    </source>
</evidence>
<dbReference type="Pfam" id="PF00754">
    <property type="entry name" value="F5_F8_type_C"/>
    <property type="match status" value="3"/>
</dbReference>
<dbReference type="Gene3D" id="3.30.379.10">
    <property type="entry name" value="Chitobiase/beta-hexosaminidase domain 2-like"/>
    <property type="match status" value="1"/>
</dbReference>
<keyword evidence="4" id="KW-0472">Membrane</keyword>
<keyword evidence="7" id="KW-1185">Reference proteome</keyword>
<dbReference type="PROSITE" id="PS50022">
    <property type="entry name" value="FA58C_3"/>
    <property type="match status" value="3"/>
</dbReference>
<name>A0ABW0HSY4_9BACL</name>
<dbReference type="SMART" id="SM00231">
    <property type="entry name" value="FA58C"/>
    <property type="match status" value="3"/>
</dbReference>
<evidence type="ECO:0000313" key="6">
    <source>
        <dbReference type="EMBL" id="MFC5403306.1"/>
    </source>
</evidence>
<dbReference type="InterPro" id="IPR017853">
    <property type="entry name" value="GH"/>
</dbReference>
<dbReference type="EMBL" id="JBHSMI010000023">
    <property type="protein sequence ID" value="MFC5403306.1"/>
    <property type="molecule type" value="Genomic_DNA"/>
</dbReference>
<evidence type="ECO:0000256" key="2">
    <source>
        <dbReference type="ARBA" id="ARBA00022801"/>
    </source>
</evidence>
<dbReference type="SUPFAM" id="SSF51445">
    <property type="entry name" value="(Trans)glycosidases"/>
    <property type="match status" value="1"/>
</dbReference>
<comment type="similarity">
    <text evidence="1">Belongs to the glycosyl hydrolase 20 family.</text>
</comment>
<keyword evidence="4" id="KW-0812">Transmembrane</keyword>
<evidence type="ECO:0000259" key="5">
    <source>
        <dbReference type="PROSITE" id="PS50022"/>
    </source>
</evidence>
<sequence>MEAYSVGYATGKLSRVSKASGSFRLLVVAALLLTGLLFWFPNTGSAAGQAGWSKLYSNDGTFTAMAIGSGQSRGEQFNADQTFNSLKVLCPSYSNNIGNLTLSLYKWRSDYATAVAGTPIATQTYTNFTDNSWLTLNFANLPAGSYLWVLNGATESVGVWAYASSTHPSTAYYQGSTTGLQGYDYVSEIYTLGEAPNVVPSLREWASSTGIFSLVTGSRIAIDSAYIAALTDTAQTFRDDVLALNGRSLTIVNTTTPQAGDLFLTINNSDTGIGDEGYILQVAGYTTIKANTVKGVFYGTRTALQLLNQSPGKISMPLGTARDYPAYPERAFMLDVARKYFTVDFIKDYIKFLSFHKINDLHIHFSDDSAFRLQSTTYPGLAAAQSYSHADIAAIQDAGRKYHVTITPEIDLPGHALSMTTYNPAIKNQTWSNVIDLSLPATFTFVNNLLDEFVPLFEAPDFHIGADETPNDARGFPYGDANVDSDQRTHNYALSKGYSTAGELYRKFINDYNAYLKNKGKHTRVWAWFDTLPGNIPIDTDIVYDAWLATNIQSVSQRGFSIINSSAANLYSVPGTEWQPNNVNMYPNWQLSMFDAFGTSNQLLPNDPHILGAKFNNWNDISLNKGFTELEIDKVIAPPIKMVAEFTWGGPRSPEGYPAFINRTALAGQAPGLTTLGNDPSVNLALTRPVTVSSTVNGNYPGMAAVDGSAQTRWASAEGVDPQWIYVDLGARSSFNRIKLNWEVAYASAYTIAVSDDATNWKTIYSTASGDGGIDEVVVPTTTARYVRVYGTQRATLYGYSLWELGVYYDPPMEDNYALNKTAKASSVFPPGNSADKVLDGNAMTRWSSAEGVDPQWVSIDLGQTTTINRVQLHWETAYGKSYKIQVSTDEVNWTDVYATTSGDGGIDDIAFANTSARYVRMLGTARGTAYGYSLYEFGVYSDNPTPANMALSKPATASGVDSGLVANNATDGNATTRWASLNGVDPQWIYVDLGSAQSFNEVRLLWETAYGKSYKIQVSNNASTWTDVYQNASGDGGLDVIRLKDTNARYVRMYGIERGTAWGYSLYSFEIYKR</sequence>
<evidence type="ECO:0000256" key="4">
    <source>
        <dbReference type="SAM" id="Phobius"/>
    </source>
</evidence>
<dbReference type="Pfam" id="PF02838">
    <property type="entry name" value="Glyco_hydro_20b"/>
    <property type="match status" value="1"/>
</dbReference>
<dbReference type="InterPro" id="IPR029018">
    <property type="entry name" value="Hex-like_dom2"/>
</dbReference>
<dbReference type="Gene3D" id="3.20.20.80">
    <property type="entry name" value="Glycosidases"/>
    <property type="match status" value="1"/>
</dbReference>
<organism evidence="6 7">
    <name type="scientific">Cohnella soli</name>
    <dbReference type="NCBI Taxonomy" id="425005"/>
    <lineage>
        <taxon>Bacteria</taxon>
        <taxon>Bacillati</taxon>
        <taxon>Bacillota</taxon>
        <taxon>Bacilli</taxon>
        <taxon>Bacillales</taxon>
        <taxon>Paenibacillaceae</taxon>
        <taxon>Cohnella</taxon>
    </lineage>
</organism>
<dbReference type="InterPro" id="IPR052764">
    <property type="entry name" value="GH20_Enzymes"/>
</dbReference>
<proteinExistence type="inferred from homology"/>
<dbReference type="PRINTS" id="PR00738">
    <property type="entry name" value="GLHYDRLASE20"/>
</dbReference>
<accession>A0ABW0HSY4</accession>
<dbReference type="InterPro" id="IPR015882">
    <property type="entry name" value="HEX_bac_N"/>
</dbReference>
<feature type="transmembrane region" description="Helical" evidence="4">
    <location>
        <begin position="21"/>
        <end position="40"/>
    </location>
</feature>
<keyword evidence="4" id="KW-1133">Transmembrane helix</keyword>
<dbReference type="Gene3D" id="2.60.120.260">
    <property type="entry name" value="Galactose-binding domain-like"/>
    <property type="match status" value="3"/>
</dbReference>
<feature type="domain" description="F5/8 type C" evidence="5">
    <location>
        <begin position="972"/>
        <end position="1075"/>
    </location>
</feature>
<dbReference type="PANTHER" id="PTHR43678">
    <property type="entry name" value="PUTATIVE (AFU_ORTHOLOGUE AFUA_2G00640)-RELATED"/>
    <property type="match status" value="1"/>
</dbReference>
<evidence type="ECO:0000313" key="7">
    <source>
        <dbReference type="Proteomes" id="UP001596113"/>
    </source>
</evidence>
<dbReference type="Pfam" id="PF00728">
    <property type="entry name" value="Glyco_hydro_20"/>
    <property type="match status" value="1"/>
</dbReference>
<keyword evidence="3" id="KW-0326">Glycosidase</keyword>
<dbReference type="SUPFAM" id="SSF55545">
    <property type="entry name" value="beta-N-acetylhexosaminidase-like domain"/>
    <property type="match status" value="1"/>
</dbReference>
<comment type="caution">
    <text evidence="6">The sequence shown here is derived from an EMBL/GenBank/DDBJ whole genome shotgun (WGS) entry which is preliminary data.</text>
</comment>
<dbReference type="Proteomes" id="UP001596113">
    <property type="component" value="Unassembled WGS sequence"/>
</dbReference>
<protein>
    <submittedName>
        <fullName evidence="6">Discoidin domain-containing protein</fullName>
    </submittedName>
</protein>
<gene>
    <name evidence="6" type="ORF">ACFPOF_11250</name>
</gene>
<dbReference type="InterPro" id="IPR025705">
    <property type="entry name" value="Beta_hexosaminidase_sua/sub"/>
</dbReference>